<keyword evidence="3" id="KW-1185">Reference proteome</keyword>
<sequence length="259" mass="27990">MVRSEKTFTWKNYKDDWIPKRAPIIMMALFSPLLVLGLISGMQDLIVAGVGLEIMSFGMLAPRLFGSFGETVLGLTDEVGVRIAPASWWKNIAFYVTVGSSVFFSGLAIGVTKDNSVRSALAIPAAIVGLALSVYMVYAIARSRRGVTIYADRVVTPRGRSILFKDLGYDLYDPPSGGAASVRLFQRGSRFGDRSEYVTSLGYLVSPNNLLSLIDAIGSLDSGGRATFSSAEMKFMLAISPPTGVLEGESVEIQIPRNL</sequence>
<evidence type="ECO:0000313" key="2">
    <source>
        <dbReference type="EMBL" id="SDQ45762.1"/>
    </source>
</evidence>
<feature type="transmembrane region" description="Helical" evidence="1">
    <location>
        <begin position="45"/>
        <end position="65"/>
    </location>
</feature>
<keyword evidence="1" id="KW-0812">Transmembrane</keyword>
<name>A0A1H1B1K1_9ACTN</name>
<organism evidence="2 3">
    <name type="scientific">Tsukamurella pulmonis</name>
    <dbReference type="NCBI Taxonomy" id="47312"/>
    <lineage>
        <taxon>Bacteria</taxon>
        <taxon>Bacillati</taxon>
        <taxon>Actinomycetota</taxon>
        <taxon>Actinomycetes</taxon>
        <taxon>Mycobacteriales</taxon>
        <taxon>Tsukamurellaceae</taxon>
        <taxon>Tsukamurella</taxon>
    </lineage>
</organism>
<keyword evidence="1" id="KW-1133">Transmembrane helix</keyword>
<dbReference type="AlphaFoldDB" id="A0A1H1B1K1"/>
<reference evidence="3" key="1">
    <citation type="submission" date="2016-10" db="EMBL/GenBank/DDBJ databases">
        <authorList>
            <person name="Varghese N."/>
            <person name="Submissions S."/>
        </authorList>
    </citation>
    <scope>NUCLEOTIDE SEQUENCE [LARGE SCALE GENOMIC DNA]</scope>
    <source>
        <strain evidence="3">DSM 44142</strain>
    </source>
</reference>
<protein>
    <submittedName>
        <fullName evidence="2">Uncharacterized protein</fullName>
    </submittedName>
</protein>
<gene>
    <name evidence="2" type="ORF">SAMN04489765_0491</name>
</gene>
<dbReference type="EMBL" id="FNLF01000002">
    <property type="protein sequence ID" value="SDQ45762.1"/>
    <property type="molecule type" value="Genomic_DNA"/>
</dbReference>
<keyword evidence="1" id="KW-0472">Membrane</keyword>
<feature type="transmembrane region" description="Helical" evidence="1">
    <location>
        <begin position="21"/>
        <end position="39"/>
    </location>
</feature>
<evidence type="ECO:0000313" key="3">
    <source>
        <dbReference type="Proteomes" id="UP000183053"/>
    </source>
</evidence>
<proteinExistence type="predicted"/>
<feature type="transmembrane region" description="Helical" evidence="1">
    <location>
        <begin position="121"/>
        <end position="141"/>
    </location>
</feature>
<accession>A0A1H1B1K1</accession>
<evidence type="ECO:0000256" key="1">
    <source>
        <dbReference type="SAM" id="Phobius"/>
    </source>
</evidence>
<feature type="transmembrane region" description="Helical" evidence="1">
    <location>
        <begin position="92"/>
        <end position="109"/>
    </location>
</feature>
<dbReference type="Proteomes" id="UP000183053">
    <property type="component" value="Unassembled WGS sequence"/>
</dbReference>